<dbReference type="Gene3D" id="1.10.10.10">
    <property type="entry name" value="Winged helix-like DNA-binding domain superfamily/Winged helix DNA-binding domain"/>
    <property type="match status" value="1"/>
</dbReference>
<keyword evidence="1" id="KW-0547">Nucleotide-binding</keyword>
<dbReference type="InterPro" id="IPR036388">
    <property type="entry name" value="WH-like_DNA-bd_sf"/>
</dbReference>
<dbReference type="GO" id="GO:0003677">
    <property type="term" value="F:DNA binding"/>
    <property type="evidence" value="ECO:0007669"/>
    <property type="project" value="UniProtKB-KW"/>
</dbReference>
<dbReference type="AlphaFoldDB" id="A0AAE3VVG3"/>
<keyword evidence="2" id="KW-0067">ATP-binding</keyword>
<evidence type="ECO:0000259" key="3">
    <source>
        <dbReference type="PROSITE" id="PS50043"/>
    </source>
</evidence>
<dbReference type="PRINTS" id="PR00364">
    <property type="entry name" value="DISEASERSIST"/>
</dbReference>
<dbReference type="InterPro" id="IPR011990">
    <property type="entry name" value="TPR-like_helical_dom_sf"/>
</dbReference>
<dbReference type="Gene3D" id="3.40.50.300">
    <property type="entry name" value="P-loop containing nucleotide triphosphate hydrolases"/>
    <property type="match status" value="1"/>
</dbReference>
<dbReference type="SUPFAM" id="SSF46894">
    <property type="entry name" value="C-terminal effector domain of the bipartite response regulators"/>
    <property type="match status" value="1"/>
</dbReference>
<dbReference type="PANTHER" id="PTHR16305">
    <property type="entry name" value="TESTICULAR SOLUBLE ADENYLYL CYCLASE"/>
    <property type="match status" value="1"/>
</dbReference>
<evidence type="ECO:0000256" key="2">
    <source>
        <dbReference type="ARBA" id="ARBA00022840"/>
    </source>
</evidence>
<feature type="domain" description="HTH luxR-type" evidence="3">
    <location>
        <begin position="841"/>
        <end position="906"/>
    </location>
</feature>
<proteinExistence type="predicted"/>
<dbReference type="InterPro" id="IPR000792">
    <property type="entry name" value="Tscrpt_reg_LuxR_C"/>
</dbReference>
<dbReference type="CDD" id="cd06170">
    <property type="entry name" value="LuxR_C_like"/>
    <property type="match status" value="1"/>
</dbReference>
<dbReference type="GO" id="GO:0005524">
    <property type="term" value="F:ATP binding"/>
    <property type="evidence" value="ECO:0007669"/>
    <property type="project" value="UniProtKB-KW"/>
</dbReference>
<dbReference type="Pfam" id="PF13191">
    <property type="entry name" value="AAA_16"/>
    <property type="match status" value="1"/>
</dbReference>
<protein>
    <submittedName>
        <fullName evidence="4">DNA-binding CsgD family transcriptional regulator</fullName>
    </submittedName>
</protein>
<dbReference type="RefSeq" id="WP_307237017.1">
    <property type="nucleotide sequence ID" value="NZ_JAUSUZ010000001.1"/>
</dbReference>
<keyword evidence="5" id="KW-1185">Reference proteome</keyword>
<dbReference type="PANTHER" id="PTHR16305:SF28">
    <property type="entry name" value="GUANYLATE CYCLASE DOMAIN-CONTAINING PROTEIN"/>
    <property type="match status" value="1"/>
</dbReference>
<evidence type="ECO:0000313" key="5">
    <source>
        <dbReference type="Proteomes" id="UP001240236"/>
    </source>
</evidence>
<dbReference type="PRINTS" id="PR00038">
    <property type="entry name" value="HTHLUXR"/>
</dbReference>
<dbReference type="InterPro" id="IPR016032">
    <property type="entry name" value="Sig_transdc_resp-reg_C-effctor"/>
</dbReference>
<dbReference type="SUPFAM" id="SSF52540">
    <property type="entry name" value="P-loop containing nucleoside triphosphate hydrolases"/>
    <property type="match status" value="1"/>
</dbReference>
<dbReference type="EMBL" id="JAUSUZ010000001">
    <property type="protein sequence ID" value="MDQ0364993.1"/>
    <property type="molecule type" value="Genomic_DNA"/>
</dbReference>
<dbReference type="Pfam" id="PF00196">
    <property type="entry name" value="GerE"/>
    <property type="match status" value="1"/>
</dbReference>
<dbReference type="SUPFAM" id="SSF48452">
    <property type="entry name" value="TPR-like"/>
    <property type="match status" value="1"/>
</dbReference>
<dbReference type="PROSITE" id="PS00622">
    <property type="entry name" value="HTH_LUXR_1"/>
    <property type="match status" value="1"/>
</dbReference>
<evidence type="ECO:0000313" key="4">
    <source>
        <dbReference type="EMBL" id="MDQ0364993.1"/>
    </source>
</evidence>
<dbReference type="GO" id="GO:0005737">
    <property type="term" value="C:cytoplasm"/>
    <property type="evidence" value="ECO:0007669"/>
    <property type="project" value="TreeGrafter"/>
</dbReference>
<accession>A0AAE3VVG3</accession>
<sequence length="910" mass="95061">MSAAEPAPMIGREREIAVISTALSQLTVGSARVITVTGDPGLGKTRLLEEATRLAGVHGHPVLAGRVPYGSRGPADPLSDALHDYRYGIDRAESPRDLLARIAAPGLVLILDDIDRADPAAVVELLRLLRRPPQAPVLMLMAYRPRQVAAWLHQYVTGGSHPRAVDWLPLAPLDGDEAARLVAADPLLSWRPALHSDSGGNPRYLQVLAGQGTGIAPGTWALSGELADLSPAAQLAASAAAVLGDPFALAVVGAVAELTGPELHAAIDELARQDLVRPVEADGRFVFRHPVVGTVAYAAAAPAWRLAAHARAALALRAIGTSPDAMAHHVERSAAVGDREAIALLVAAARADGETMTPTRSRWLRAALRLLPADSQAPRPATLMVALAAALAAEGRLAESRVTLHRAWPAAVAHHSRTYDLVAGLGAIVEWLLCRGAEGRALLDRAAGATSGASTAVRPTRSLALAVIDLADGSLDGCRRWSADALTGAEHSGDRALAGVGHGLMLVADCLDARADDAAPRLDALAAMVDGLVDSELAGNLGATGLLGLGEMMFGRPVDALRHLDRALTVAHASGTLLAVPHLQAGRAFVLRALGRLTEATVAAAEAVELATTSGSDEQLVLALAARCCVATWTGDRDGALRAGAAATGWRARRPSRWVTALAHRMYAEARLAGGGREGSRTLTDALGGADLPELDRWSRPYTYELLTRMELADDSRADAMEWAIRAGGTVTASGPPQRAGMAELAIAEALAAEEPVTAQCHAATAARLLDASGLRLDAARAWLAGGVAAASGGDPQQAAAQLRRAQAVFDAAGAHGWSRYAVAERRRLAGRAPRTGTAAPRSGLDTLTSRERQVAMLVSEGLTNRRVAQRLHVTEKTVETHLSRIFAKLCVGSRVEMARVCLDPTSRTS</sequence>
<dbReference type="InterPro" id="IPR027417">
    <property type="entry name" value="P-loop_NTPase"/>
</dbReference>
<dbReference type="SMART" id="SM00421">
    <property type="entry name" value="HTH_LUXR"/>
    <property type="match status" value="1"/>
</dbReference>
<reference evidence="4 5" key="1">
    <citation type="submission" date="2023-07" db="EMBL/GenBank/DDBJ databases">
        <title>Sequencing the genomes of 1000 actinobacteria strains.</title>
        <authorList>
            <person name="Klenk H.-P."/>
        </authorList>
    </citation>
    <scope>NUCLEOTIDE SEQUENCE [LARGE SCALE GENOMIC DNA]</scope>
    <source>
        <strain evidence="4 5">DSM 44709</strain>
    </source>
</reference>
<dbReference type="GO" id="GO:0004016">
    <property type="term" value="F:adenylate cyclase activity"/>
    <property type="evidence" value="ECO:0007669"/>
    <property type="project" value="TreeGrafter"/>
</dbReference>
<name>A0AAE3VVG3_9ACTN</name>
<evidence type="ECO:0000256" key="1">
    <source>
        <dbReference type="ARBA" id="ARBA00022741"/>
    </source>
</evidence>
<dbReference type="InterPro" id="IPR041664">
    <property type="entry name" value="AAA_16"/>
</dbReference>
<dbReference type="Proteomes" id="UP001240236">
    <property type="component" value="Unassembled WGS sequence"/>
</dbReference>
<organism evidence="4 5">
    <name type="scientific">Catenuloplanes indicus</name>
    <dbReference type="NCBI Taxonomy" id="137267"/>
    <lineage>
        <taxon>Bacteria</taxon>
        <taxon>Bacillati</taxon>
        <taxon>Actinomycetota</taxon>
        <taxon>Actinomycetes</taxon>
        <taxon>Micromonosporales</taxon>
        <taxon>Micromonosporaceae</taxon>
        <taxon>Catenuloplanes</taxon>
    </lineage>
</organism>
<gene>
    <name evidence="4" type="ORF">J2S42_001662</name>
</gene>
<dbReference type="GO" id="GO:0006355">
    <property type="term" value="P:regulation of DNA-templated transcription"/>
    <property type="evidence" value="ECO:0007669"/>
    <property type="project" value="InterPro"/>
</dbReference>
<keyword evidence="4" id="KW-0238">DNA-binding</keyword>
<comment type="caution">
    <text evidence="4">The sequence shown here is derived from an EMBL/GenBank/DDBJ whole genome shotgun (WGS) entry which is preliminary data.</text>
</comment>
<dbReference type="PROSITE" id="PS50043">
    <property type="entry name" value="HTH_LUXR_2"/>
    <property type="match status" value="1"/>
</dbReference>